<evidence type="ECO:0000313" key="3">
    <source>
        <dbReference type="Proteomes" id="UP001055439"/>
    </source>
</evidence>
<dbReference type="AlphaFoldDB" id="A0A9E7I642"/>
<dbReference type="OrthoDB" id="1507364at2759"/>
<evidence type="ECO:0000256" key="1">
    <source>
        <dbReference type="SAM" id="MobiDB-lite"/>
    </source>
</evidence>
<gene>
    <name evidence="2" type="ORF">MUK42_23326</name>
</gene>
<feature type="compositionally biased region" description="Low complexity" evidence="1">
    <location>
        <begin position="46"/>
        <end position="55"/>
    </location>
</feature>
<dbReference type="EMBL" id="CP097511">
    <property type="protein sequence ID" value="URE46548.1"/>
    <property type="molecule type" value="Genomic_DNA"/>
</dbReference>
<proteinExistence type="predicted"/>
<dbReference type="Proteomes" id="UP001055439">
    <property type="component" value="Chromosome 9"/>
</dbReference>
<feature type="region of interest" description="Disordered" evidence="1">
    <location>
        <begin position="1"/>
        <end position="81"/>
    </location>
</feature>
<evidence type="ECO:0000313" key="2">
    <source>
        <dbReference type="EMBL" id="URE46545.1"/>
    </source>
</evidence>
<feature type="compositionally biased region" description="Basic residues" evidence="1">
    <location>
        <begin position="64"/>
        <end position="73"/>
    </location>
</feature>
<keyword evidence="2" id="KW-0346">Stress response</keyword>
<protein>
    <submittedName>
        <fullName evidence="2">Heat shock protein DnaJ</fullName>
    </submittedName>
</protein>
<name>A0A9E7I642_9LILI</name>
<dbReference type="EMBL" id="CP097511">
    <property type="protein sequence ID" value="URE46545.1"/>
    <property type="molecule type" value="Genomic_DNA"/>
</dbReference>
<keyword evidence="3" id="KW-1185">Reference proteome</keyword>
<sequence length="81" mass="8908">MPLRNLCRSPDSPIWPTPAKKKQTNRIRAPTQSPSFSPHIVFSRCSPSPARAPSAGSQAVAGGRQKKKKKKRTLAGLMEER</sequence>
<reference evidence="2" key="1">
    <citation type="submission" date="2022-05" db="EMBL/GenBank/DDBJ databases">
        <title>The Musa troglodytarum L. genome provides insights into the mechanism of non-climacteric behaviour and enrichment of carotenoids.</title>
        <authorList>
            <person name="Wang J."/>
        </authorList>
    </citation>
    <scope>NUCLEOTIDE SEQUENCE</scope>
    <source>
        <tissue evidence="2">Leaf</tissue>
    </source>
</reference>
<organism evidence="2 3">
    <name type="scientific">Musa troglodytarum</name>
    <name type="common">fe'i banana</name>
    <dbReference type="NCBI Taxonomy" id="320322"/>
    <lineage>
        <taxon>Eukaryota</taxon>
        <taxon>Viridiplantae</taxon>
        <taxon>Streptophyta</taxon>
        <taxon>Embryophyta</taxon>
        <taxon>Tracheophyta</taxon>
        <taxon>Spermatophyta</taxon>
        <taxon>Magnoliopsida</taxon>
        <taxon>Liliopsida</taxon>
        <taxon>Zingiberales</taxon>
        <taxon>Musaceae</taxon>
        <taxon>Musa</taxon>
    </lineage>
</organism>
<accession>A0A9E7I642</accession>